<organism evidence="1">
    <name type="scientific">marine metagenome</name>
    <dbReference type="NCBI Taxonomy" id="408172"/>
    <lineage>
        <taxon>unclassified sequences</taxon>
        <taxon>metagenomes</taxon>
        <taxon>ecological metagenomes</taxon>
    </lineage>
</organism>
<sequence length="28" mass="2869">MTTYNILIMGASYGSLLGSKLALAGHSV</sequence>
<gene>
    <name evidence="1" type="ORF">METZ01_LOCUS185153</name>
</gene>
<protein>
    <submittedName>
        <fullName evidence="1">Uncharacterized protein</fullName>
    </submittedName>
</protein>
<proteinExistence type="predicted"/>
<dbReference type="AlphaFoldDB" id="A0A382D2H8"/>
<accession>A0A382D2H8</accession>
<name>A0A382D2H8_9ZZZZ</name>
<feature type="non-terminal residue" evidence="1">
    <location>
        <position position="28"/>
    </location>
</feature>
<evidence type="ECO:0000313" key="1">
    <source>
        <dbReference type="EMBL" id="SVB32299.1"/>
    </source>
</evidence>
<dbReference type="EMBL" id="UINC01037187">
    <property type="protein sequence ID" value="SVB32299.1"/>
    <property type="molecule type" value="Genomic_DNA"/>
</dbReference>
<reference evidence="1" key="1">
    <citation type="submission" date="2018-05" db="EMBL/GenBank/DDBJ databases">
        <authorList>
            <person name="Lanie J.A."/>
            <person name="Ng W.-L."/>
            <person name="Kazmierczak K.M."/>
            <person name="Andrzejewski T.M."/>
            <person name="Davidsen T.M."/>
            <person name="Wayne K.J."/>
            <person name="Tettelin H."/>
            <person name="Glass J.I."/>
            <person name="Rusch D."/>
            <person name="Podicherti R."/>
            <person name="Tsui H.-C.T."/>
            <person name="Winkler M.E."/>
        </authorList>
    </citation>
    <scope>NUCLEOTIDE SEQUENCE</scope>
</reference>